<feature type="transmembrane region" description="Helical" evidence="6">
    <location>
        <begin position="508"/>
        <end position="525"/>
    </location>
</feature>
<dbReference type="Proteomes" id="UP001165060">
    <property type="component" value="Unassembled WGS sequence"/>
</dbReference>
<feature type="transmembrane region" description="Helical" evidence="6">
    <location>
        <begin position="87"/>
        <end position="111"/>
    </location>
</feature>
<feature type="transmembrane region" description="Helical" evidence="6">
    <location>
        <begin position="157"/>
        <end position="178"/>
    </location>
</feature>
<keyword evidence="3 6" id="KW-0812">Transmembrane</keyword>
<comment type="subcellular location">
    <subcellularLocation>
        <location evidence="1">Cell membrane</location>
        <topology evidence="1">Multi-pass membrane protein</topology>
    </subcellularLocation>
</comment>
<evidence type="ECO:0000256" key="1">
    <source>
        <dbReference type="ARBA" id="ARBA00004651"/>
    </source>
</evidence>
<evidence type="ECO:0000256" key="5">
    <source>
        <dbReference type="ARBA" id="ARBA00023136"/>
    </source>
</evidence>
<organism evidence="7 8">
    <name type="scientific">Tetraparma gracilis</name>
    <dbReference type="NCBI Taxonomy" id="2962635"/>
    <lineage>
        <taxon>Eukaryota</taxon>
        <taxon>Sar</taxon>
        <taxon>Stramenopiles</taxon>
        <taxon>Ochrophyta</taxon>
        <taxon>Bolidophyceae</taxon>
        <taxon>Parmales</taxon>
        <taxon>Triparmaceae</taxon>
        <taxon>Tetraparma</taxon>
    </lineage>
</organism>
<feature type="transmembrane region" description="Helical" evidence="6">
    <location>
        <begin position="470"/>
        <end position="488"/>
    </location>
</feature>
<comment type="caution">
    <text evidence="7">The sequence shown here is derived from an EMBL/GenBank/DDBJ whole genome shotgun (WGS) entry which is preliminary data.</text>
</comment>
<feature type="transmembrane region" description="Helical" evidence="6">
    <location>
        <begin position="117"/>
        <end position="145"/>
    </location>
</feature>
<evidence type="ECO:0000256" key="4">
    <source>
        <dbReference type="ARBA" id="ARBA00022989"/>
    </source>
</evidence>
<evidence type="ECO:0000313" key="7">
    <source>
        <dbReference type="EMBL" id="GMI38037.1"/>
    </source>
</evidence>
<dbReference type="PANTHER" id="PTHR30509">
    <property type="entry name" value="P-HYDROXYBENZOIC ACID EFFLUX PUMP SUBUNIT-RELATED"/>
    <property type="match status" value="1"/>
</dbReference>
<feature type="transmembrane region" description="Helical" evidence="6">
    <location>
        <begin position="563"/>
        <end position="581"/>
    </location>
</feature>
<feature type="transmembrane region" description="Helical" evidence="6">
    <location>
        <begin position="55"/>
        <end position="80"/>
    </location>
</feature>
<dbReference type="PANTHER" id="PTHR30509:SF9">
    <property type="entry name" value="MULTIDRUG RESISTANCE PROTEIN MDTO"/>
    <property type="match status" value="1"/>
</dbReference>
<keyword evidence="8" id="KW-1185">Reference proteome</keyword>
<evidence type="ECO:0000256" key="3">
    <source>
        <dbReference type="ARBA" id="ARBA00022692"/>
    </source>
</evidence>
<evidence type="ECO:0000256" key="2">
    <source>
        <dbReference type="ARBA" id="ARBA00022475"/>
    </source>
</evidence>
<evidence type="ECO:0000313" key="8">
    <source>
        <dbReference type="Proteomes" id="UP001165060"/>
    </source>
</evidence>
<gene>
    <name evidence="7" type="ORF">TeGR_g5294</name>
</gene>
<feature type="transmembrane region" description="Helical" evidence="6">
    <location>
        <begin position="441"/>
        <end position="458"/>
    </location>
</feature>
<sequence length="816" mass="87361">MPPLRNYLPLREPPSPLFLSHASRALRAGLACLGAIAVFDLANLPALGWTLGSPILYIGVTVASAYAGAFPSFGFGLLMLRAQQPRIVILSVLAYCVTLAYTSTPVSPVAYRVSAPFVVFGVAFAQMLVFQSLGFPMLVFVLTFAGPLMDPGSSPIVAFKSLLATLIAGCIAMFFLALPLPYTSPGSAKPLPLSASLQFHRALASLEHCTSLMVTSLVDCMFAPSLERDVVTVEVLGERRRKLLGRLRSLAPGASAEEDALLGCGATSRSNRFEQLGRLQLHFDLMEHVVVNGPALGDAADISDTIYPRVLAKLVAERAGGEELLEAVEKCKTEIYTKRQATITSAKVGDATPTWAAHMPYRAVLIGSLFELAEAATIDQGGPAVVRQRESLSTLLWRNTLIVAPGLQAKPTERQYLDAFKISLALAIGMLWVSVEVLNQYGGGGGVYVPITVIFLSLGGETSSISVKAFDRFVATGFASVMGVLLYYAQGGPTRQARGSFAGINDWYVIFMLCGFIFICTLVAQTIDPKHVYIAHMSATTAILLFFSGGYSGTIPEYILNRISMVAFGCIIIVLVMMLVFPHSPRFALEEAAGTFFDGLPRAAAALGAPGEGEADTSALALARSSGDCVTLLPQAMAEPNLGFLPPFPAAGWAGLVGEIDKGASCMKLLRTLVDRVRDRPLFEHAAISLKDKALRVLADRTLQIVGDDADADRAGIISQVLKARWRGSSADPETRKKIASLLAATRGGAEDASEIRDDIRERAADNLWEASVREGKVADLDLLRDYSAIILLTIDVLQGFANMAKHLQVLVLAVF</sequence>
<feature type="transmembrane region" description="Helical" evidence="6">
    <location>
        <begin position="532"/>
        <end position="551"/>
    </location>
</feature>
<keyword evidence="5 6" id="KW-0472">Membrane</keyword>
<keyword evidence="2" id="KW-1003">Cell membrane</keyword>
<protein>
    <submittedName>
        <fullName evidence="7">Uncharacterized protein</fullName>
    </submittedName>
</protein>
<reference evidence="7 8" key="1">
    <citation type="journal article" date="2023" name="Commun. Biol.">
        <title>Genome analysis of Parmales, the sister group of diatoms, reveals the evolutionary specialization of diatoms from phago-mixotrophs to photoautotrophs.</title>
        <authorList>
            <person name="Ban H."/>
            <person name="Sato S."/>
            <person name="Yoshikawa S."/>
            <person name="Yamada K."/>
            <person name="Nakamura Y."/>
            <person name="Ichinomiya M."/>
            <person name="Sato N."/>
            <person name="Blanc-Mathieu R."/>
            <person name="Endo H."/>
            <person name="Kuwata A."/>
            <person name="Ogata H."/>
        </authorList>
    </citation>
    <scope>NUCLEOTIDE SEQUENCE [LARGE SCALE GENOMIC DNA]</scope>
</reference>
<dbReference type="EMBL" id="BRYB01002008">
    <property type="protein sequence ID" value="GMI38037.1"/>
    <property type="molecule type" value="Genomic_DNA"/>
</dbReference>
<keyword evidence="4 6" id="KW-1133">Transmembrane helix</keyword>
<proteinExistence type="predicted"/>
<name>A0ABQ6N1J9_9STRA</name>
<feature type="transmembrane region" description="Helical" evidence="6">
    <location>
        <begin position="28"/>
        <end position="49"/>
    </location>
</feature>
<evidence type="ECO:0000256" key="6">
    <source>
        <dbReference type="SAM" id="Phobius"/>
    </source>
</evidence>
<accession>A0ABQ6N1J9</accession>